<dbReference type="OrthoDB" id="2829283at2"/>
<sequence length="380" mass="42006">MEINKPKAFETSDKAHADLFNEMVQTLLENDNGLLEQLTSHTHDMKLHASEDEKKKWNDSQSYKITADNGMQLINVSADSKIFDAIKDKGTCTFYAASGVEDSPSPTNISLRGMQIVGQNNIGTGFAVDIAGNAYSFYYNHGHTTITWTPLPSISDLNKWNESQLIKITNDTGGVRVSVGATDSLLDKITETGKTFGTFYSMAGAQDNPSEVSARGFYHFTSSDSNNKGTYGWVIAVDNKNNMYTNYLDLNLGWQGWRRTLNEVDQQITWTTPRLLNGWKQYSSSSLPIRFGKNALGEVEITGAVRDGPLGEIPVFVLPEGYRPKQSVYYVGVASSLGTSGVPQYHRTFITTDGRVCVQLSSNSSNPTEFITFLVKFSTL</sequence>
<dbReference type="AlphaFoldDB" id="A0A2A5ISK1"/>
<dbReference type="EMBL" id="NKHG01000100">
    <property type="protein sequence ID" value="PCK20318.1"/>
    <property type="molecule type" value="Genomic_DNA"/>
</dbReference>
<accession>A0A2A5ISK1</accession>
<evidence type="ECO:0000313" key="2">
    <source>
        <dbReference type="Proteomes" id="UP000228754"/>
    </source>
</evidence>
<organism evidence="1 2">
    <name type="scientific">Bacillus pumilus</name>
    <name type="common">Bacillus mesentericus</name>
    <dbReference type="NCBI Taxonomy" id="1408"/>
    <lineage>
        <taxon>Bacteria</taxon>
        <taxon>Bacillati</taxon>
        <taxon>Bacillota</taxon>
        <taxon>Bacilli</taxon>
        <taxon>Bacillales</taxon>
        <taxon>Bacillaceae</taxon>
        <taxon>Bacillus</taxon>
    </lineage>
</organism>
<reference evidence="1 2" key="1">
    <citation type="submission" date="2017-06" db="EMBL/GenBank/DDBJ databases">
        <title>Draft Genome Sequence of Bacillus sp Strain 36R Isolated from saline sediment at Atanasia, Sonora, Mexico.</title>
        <authorList>
            <person name="Sanchez Diaz R."/>
            <person name="Quiroz Macias M.E."/>
            <person name="Ibarra Gamez J.C."/>
            <person name="Enciso Ibarra J."/>
            <person name="Gomez Gil B."/>
            <person name="Galaviz Silva L."/>
        </authorList>
    </citation>
    <scope>NUCLEOTIDE SEQUENCE [LARGE SCALE GENOMIC DNA]</scope>
    <source>
        <strain evidence="1 2">36R_ATNSAL</strain>
    </source>
</reference>
<name>A0A2A5ISK1_BACPU</name>
<proteinExistence type="predicted"/>
<evidence type="ECO:0000313" key="1">
    <source>
        <dbReference type="EMBL" id="PCK20318.1"/>
    </source>
</evidence>
<protein>
    <submittedName>
        <fullName evidence="1">Uncharacterized protein</fullName>
    </submittedName>
</protein>
<gene>
    <name evidence="1" type="ORF">CEY02_14195</name>
</gene>
<comment type="caution">
    <text evidence="1">The sequence shown here is derived from an EMBL/GenBank/DDBJ whole genome shotgun (WGS) entry which is preliminary data.</text>
</comment>
<dbReference type="Proteomes" id="UP000228754">
    <property type="component" value="Unassembled WGS sequence"/>
</dbReference>